<gene>
    <name evidence="3" type="ORF">D0868_03694</name>
</gene>
<feature type="transmembrane region" description="Helical" evidence="2">
    <location>
        <begin position="441"/>
        <end position="463"/>
    </location>
</feature>
<proteinExistence type="predicted"/>
<evidence type="ECO:0000256" key="1">
    <source>
        <dbReference type="SAM" id="MobiDB-lite"/>
    </source>
</evidence>
<feature type="transmembrane region" description="Helical" evidence="2">
    <location>
        <begin position="478"/>
        <end position="500"/>
    </location>
</feature>
<dbReference type="Proteomes" id="UP000282582">
    <property type="component" value="Unassembled WGS sequence"/>
</dbReference>
<dbReference type="PANTHER" id="PTHR37577:SF1">
    <property type="entry name" value="INTEGRAL MEMBRANE PROTEIN"/>
    <property type="match status" value="1"/>
</dbReference>
<keyword evidence="2" id="KW-0812">Transmembrane</keyword>
<feature type="transmembrane region" description="Helical" evidence="2">
    <location>
        <begin position="218"/>
        <end position="242"/>
    </location>
</feature>
<evidence type="ECO:0000313" key="3">
    <source>
        <dbReference type="EMBL" id="RMY10429.1"/>
    </source>
</evidence>
<feature type="region of interest" description="Disordered" evidence="1">
    <location>
        <begin position="362"/>
        <end position="388"/>
    </location>
</feature>
<sequence length="575" mass="63949">MVTSEECSRLLVSGAKIKPDADISGIGVILAFLITAYASFVAILAAYICGMVERELLSLADVKVMRIRPRTERHPRMHRILRQTIIVLSDQQIVTGIAIMTAGFVGLRSGQISVYHYQIVLYLAWLSSSVHLSALTLLRPFLNRHAGVKVWRLVGMGALFIMLVIGLVPTVSYDWGIINFMDPKDSSIGENNLTGWGVPASCFWGKTYADGVNNDAPIGYVLLVISYVWKIGDVFGSGRLFYASRIRRPLERAVESLLTLPAKRYHRTQQKRYLWCFRLLLIPCIPFIAVLEFLASFSASLWLSALGLLFGTVQIIVPRNQTYAQTHAQEEHWGFGQLVPLVLLVQPLGTILEQAWVSHGSAGTEDTESHETAEKSDNSMIQGRGHATPVQNAPFEEPERCRADQFVLLQILGSSNASNFGFTNAREDAPRIVEAVFSSRVATVLVTLLHITLLGGIGVILYFDIKSIGFVRGQNWEFALLALAFYVSPLPAPTLVLCPFDSTGQITVLHVDNRHGSRSTFPNELPSDQEGFVSIRSEPWTLRRYISRLIQISKEPVDMWLDRVSGTVFEQSLTS</sequence>
<name>A0A3M6Z5R0_HORWE</name>
<feature type="compositionally biased region" description="Basic and acidic residues" evidence="1">
    <location>
        <begin position="367"/>
        <end position="377"/>
    </location>
</feature>
<feature type="transmembrane region" description="Helical" evidence="2">
    <location>
        <begin position="85"/>
        <end position="107"/>
    </location>
</feature>
<feature type="transmembrane region" description="Helical" evidence="2">
    <location>
        <begin position="150"/>
        <end position="171"/>
    </location>
</feature>
<feature type="transmembrane region" description="Helical" evidence="2">
    <location>
        <begin position="297"/>
        <end position="317"/>
    </location>
</feature>
<evidence type="ECO:0000313" key="4">
    <source>
        <dbReference type="Proteomes" id="UP000282582"/>
    </source>
</evidence>
<keyword evidence="2" id="KW-0472">Membrane</keyword>
<reference evidence="3 4" key="1">
    <citation type="journal article" date="2018" name="BMC Genomics">
        <title>Genomic evidence for intraspecific hybridization in a clonal and extremely halotolerant yeast.</title>
        <authorList>
            <person name="Gostincar C."/>
            <person name="Stajich J.E."/>
            <person name="Zupancic J."/>
            <person name="Zalar P."/>
            <person name="Gunde-Cimerman N."/>
        </authorList>
    </citation>
    <scope>NUCLEOTIDE SEQUENCE [LARGE SCALE GENOMIC DNA]</scope>
    <source>
        <strain evidence="3 4">EXF-6654</strain>
    </source>
</reference>
<dbReference type="VEuPathDB" id="FungiDB:BTJ68_07090"/>
<accession>A0A3M6Z5R0</accession>
<dbReference type="PANTHER" id="PTHR37577">
    <property type="entry name" value="INTEGRAL MEMBRANE PROTEIN"/>
    <property type="match status" value="1"/>
</dbReference>
<protein>
    <submittedName>
        <fullName evidence="3">Uncharacterized protein</fullName>
    </submittedName>
</protein>
<evidence type="ECO:0000256" key="2">
    <source>
        <dbReference type="SAM" id="Phobius"/>
    </source>
</evidence>
<organism evidence="3 4">
    <name type="scientific">Hortaea werneckii</name>
    <name type="common">Black yeast</name>
    <name type="synonym">Cladosporium werneckii</name>
    <dbReference type="NCBI Taxonomy" id="91943"/>
    <lineage>
        <taxon>Eukaryota</taxon>
        <taxon>Fungi</taxon>
        <taxon>Dikarya</taxon>
        <taxon>Ascomycota</taxon>
        <taxon>Pezizomycotina</taxon>
        <taxon>Dothideomycetes</taxon>
        <taxon>Dothideomycetidae</taxon>
        <taxon>Mycosphaerellales</taxon>
        <taxon>Teratosphaeriaceae</taxon>
        <taxon>Hortaea</taxon>
    </lineage>
</organism>
<feature type="transmembrane region" description="Helical" evidence="2">
    <location>
        <begin position="273"/>
        <end position="291"/>
    </location>
</feature>
<keyword evidence="2" id="KW-1133">Transmembrane helix</keyword>
<comment type="caution">
    <text evidence="3">The sequence shown here is derived from an EMBL/GenBank/DDBJ whole genome shotgun (WGS) entry which is preliminary data.</text>
</comment>
<dbReference type="AlphaFoldDB" id="A0A3M6Z5R0"/>
<feature type="transmembrane region" description="Helical" evidence="2">
    <location>
        <begin position="26"/>
        <end position="49"/>
    </location>
</feature>
<feature type="transmembrane region" description="Helical" evidence="2">
    <location>
        <begin position="119"/>
        <end position="138"/>
    </location>
</feature>
<dbReference type="InterPro" id="IPR053018">
    <property type="entry name" value="Elsinochrome_Biosynth-Asso"/>
</dbReference>
<dbReference type="EMBL" id="QWIK01000217">
    <property type="protein sequence ID" value="RMY10429.1"/>
    <property type="molecule type" value="Genomic_DNA"/>
</dbReference>